<organism evidence="2 3">
    <name type="scientific">Micromonospora rifamycinica</name>
    <dbReference type="NCBI Taxonomy" id="291594"/>
    <lineage>
        <taxon>Bacteria</taxon>
        <taxon>Bacillati</taxon>
        <taxon>Actinomycetota</taxon>
        <taxon>Actinomycetes</taxon>
        <taxon>Micromonosporales</taxon>
        <taxon>Micromonosporaceae</taxon>
        <taxon>Micromonospora</taxon>
    </lineage>
</organism>
<dbReference type="EMBL" id="LT607752">
    <property type="protein sequence ID" value="SCG35380.1"/>
    <property type="molecule type" value="Genomic_DNA"/>
</dbReference>
<gene>
    <name evidence="2" type="ORF">GA0070623_0085</name>
</gene>
<dbReference type="RefSeq" id="WP_157517697.1">
    <property type="nucleotide sequence ID" value="NZ_LRMV01000323.1"/>
</dbReference>
<evidence type="ECO:0000313" key="2">
    <source>
        <dbReference type="EMBL" id="SCG35380.1"/>
    </source>
</evidence>
<keyword evidence="3" id="KW-1185">Reference proteome</keyword>
<protein>
    <submittedName>
        <fullName evidence="2">Uncharacterized protein</fullName>
    </submittedName>
</protein>
<evidence type="ECO:0000313" key="3">
    <source>
        <dbReference type="Proteomes" id="UP000198226"/>
    </source>
</evidence>
<dbReference type="AlphaFoldDB" id="A0A1C5GNJ7"/>
<name>A0A1C5GNJ7_9ACTN</name>
<reference evidence="3" key="1">
    <citation type="submission" date="2016-06" db="EMBL/GenBank/DDBJ databases">
        <authorList>
            <person name="Varghese N."/>
            <person name="Submissions Spin"/>
        </authorList>
    </citation>
    <scope>NUCLEOTIDE SEQUENCE [LARGE SCALE GENOMIC DNA]</scope>
    <source>
        <strain evidence="3">DSM 44983</strain>
    </source>
</reference>
<evidence type="ECO:0000256" key="1">
    <source>
        <dbReference type="SAM" id="MobiDB-lite"/>
    </source>
</evidence>
<dbReference type="Proteomes" id="UP000198226">
    <property type="component" value="Chromosome I"/>
</dbReference>
<feature type="region of interest" description="Disordered" evidence="1">
    <location>
        <begin position="34"/>
        <end position="54"/>
    </location>
</feature>
<accession>A0A1C5GNJ7</accession>
<sequence length="54" mass="5926">MENLDHPSVRFVAFVRACYAEYSRFVWAFCGGAPVPGAARPTGRPTPASREKTP</sequence>
<proteinExistence type="predicted"/>